<sequence length="312" mass="36504">MFTDINEQIINLKDKIRKKEKYERQLKDYDSERESIERRLLDLRKRVETEERDVEKLERLSLTNFFATVTGKKDEKLSKEKEEAVVARHQLEKVERTKKEIDEEISELIKKLDSVKFAEQAYQDILLEKESLIKSTDTVYTEEVFALSEKEGLLKAYVKEVEEAIKVGEQVQVALSNAISDLEKAESWGTLDMFGGGTVSGLVKHQHMDQAEHHLHQAQKRMREFQKELVDVNERTDLTMDISGLLVFADFFFDGFFMDFIVQGKITESLKQTKDQYRNVAQIINQLDVEYRTNSEELQTVQQKKQRIVEGL</sequence>
<dbReference type="RefSeq" id="WP_059350004.1">
    <property type="nucleotide sequence ID" value="NZ_LDYG01000001.1"/>
</dbReference>
<accession>A0A147KCU0</accession>
<dbReference type="STRING" id="1150625.Q75_00755"/>
<dbReference type="OrthoDB" id="3540923at2"/>
<reference evidence="2 3" key="1">
    <citation type="journal article" date="2016" name="Front. Microbiol.">
        <title>Microevolution Analysis of Bacillus coahuilensis Unveils Differences in Phosphorus Acquisition Strategies and Their Regulation.</title>
        <authorList>
            <person name="Gomez-Lunar Z."/>
            <person name="Hernandez-Gonzalez I."/>
            <person name="Rodriguez-Torres M.D."/>
            <person name="Souza V."/>
            <person name="Olmedo-Alvarez G."/>
        </authorList>
    </citation>
    <scope>NUCLEOTIDE SEQUENCE [LARGE SCALE GENOMIC DNA]</scope>
    <source>
        <strain evidence="3">p1.1.43</strain>
    </source>
</reference>
<dbReference type="Proteomes" id="UP000074108">
    <property type="component" value="Unassembled WGS sequence"/>
</dbReference>
<evidence type="ECO:0000256" key="1">
    <source>
        <dbReference type="SAM" id="Coils"/>
    </source>
</evidence>
<gene>
    <name evidence="2" type="ORF">Q75_00755</name>
</gene>
<dbReference type="AlphaFoldDB" id="A0A147KCU0"/>
<evidence type="ECO:0000313" key="3">
    <source>
        <dbReference type="Proteomes" id="UP000074108"/>
    </source>
</evidence>
<feature type="coiled-coil region" evidence="1">
    <location>
        <begin position="5"/>
        <end position="111"/>
    </location>
</feature>
<keyword evidence="1" id="KW-0175">Coiled coil</keyword>
<dbReference type="PATRIC" id="fig|1150625.3.peg.157"/>
<name>A0A147KCU0_9BACI</name>
<feature type="coiled-coil region" evidence="1">
    <location>
        <begin position="208"/>
        <end position="235"/>
    </location>
</feature>
<keyword evidence="3" id="KW-1185">Reference proteome</keyword>
<evidence type="ECO:0000313" key="2">
    <source>
        <dbReference type="EMBL" id="KUP09480.1"/>
    </source>
</evidence>
<organism evidence="2 3">
    <name type="scientific">Bacillus coahuilensis p1.1.43</name>
    <dbReference type="NCBI Taxonomy" id="1150625"/>
    <lineage>
        <taxon>Bacteria</taxon>
        <taxon>Bacillati</taxon>
        <taxon>Bacillota</taxon>
        <taxon>Bacilli</taxon>
        <taxon>Bacillales</taxon>
        <taxon>Bacillaceae</taxon>
        <taxon>Bacillus</taxon>
    </lineage>
</organism>
<comment type="caution">
    <text evidence="2">The sequence shown here is derived from an EMBL/GenBank/DDBJ whole genome shotgun (WGS) entry which is preliminary data.</text>
</comment>
<proteinExistence type="predicted"/>
<dbReference type="EMBL" id="LDYG01000001">
    <property type="protein sequence ID" value="KUP09480.1"/>
    <property type="molecule type" value="Genomic_DNA"/>
</dbReference>
<protein>
    <submittedName>
        <fullName evidence="2">Uncharacterized protein</fullName>
    </submittedName>
</protein>